<dbReference type="STRING" id="153971.AWC19_16770"/>
<sequence length="126" mass="12852">MKQALLRAVVLLASWAVGLLVAAWVVPRVSVSASGFVVAVVLFSVAQATLSLAIVKLPRAYASLLLGGTGLVLTIVALGLASALTHGLLIHGFASWLATTVVVWLVTTVGAISVPEALARDDARAA</sequence>
<organism evidence="2 3">
    <name type="scientific">Mycobacterium palustre</name>
    <dbReference type="NCBI Taxonomy" id="153971"/>
    <lineage>
        <taxon>Bacteria</taxon>
        <taxon>Bacillati</taxon>
        <taxon>Actinomycetota</taxon>
        <taxon>Actinomycetes</taxon>
        <taxon>Mycobacteriales</taxon>
        <taxon>Mycobacteriaceae</taxon>
        <taxon>Mycobacterium</taxon>
        <taxon>Mycobacterium simiae complex</taxon>
    </lineage>
</organism>
<feature type="transmembrane region" description="Helical" evidence="1">
    <location>
        <begin position="33"/>
        <end position="55"/>
    </location>
</feature>
<keyword evidence="3" id="KW-1185">Reference proteome</keyword>
<keyword evidence="1" id="KW-1133">Transmembrane helix</keyword>
<dbReference type="AlphaFoldDB" id="A0A1X1Z8L7"/>
<dbReference type="RefSeq" id="WP_085080244.1">
    <property type="nucleotide sequence ID" value="NZ_JACKRZ010000305.1"/>
</dbReference>
<proteinExistence type="predicted"/>
<protein>
    <recommendedName>
        <fullName evidence="4">Phage holin family protein</fullName>
    </recommendedName>
</protein>
<keyword evidence="1" id="KW-0472">Membrane</keyword>
<comment type="caution">
    <text evidence="2">The sequence shown here is derived from an EMBL/GenBank/DDBJ whole genome shotgun (WGS) entry which is preliminary data.</text>
</comment>
<dbReference type="Proteomes" id="UP000193529">
    <property type="component" value="Unassembled WGS sequence"/>
</dbReference>
<evidence type="ECO:0000313" key="2">
    <source>
        <dbReference type="EMBL" id="ORW19571.1"/>
    </source>
</evidence>
<gene>
    <name evidence="2" type="ORF">AWC19_16770</name>
</gene>
<dbReference type="EMBL" id="LQPJ01000130">
    <property type="protein sequence ID" value="ORW19571.1"/>
    <property type="molecule type" value="Genomic_DNA"/>
</dbReference>
<reference evidence="2 3" key="1">
    <citation type="submission" date="2016-01" db="EMBL/GenBank/DDBJ databases">
        <title>The new phylogeny of the genus Mycobacterium.</title>
        <authorList>
            <person name="Tarcisio F."/>
            <person name="Conor M."/>
            <person name="Antonella G."/>
            <person name="Elisabetta G."/>
            <person name="Giulia F.S."/>
            <person name="Sara T."/>
            <person name="Anna F."/>
            <person name="Clotilde B."/>
            <person name="Roberto B."/>
            <person name="Veronica D.S."/>
            <person name="Fabio R."/>
            <person name="Monica P."/>
            <person name="Olivier J."/>
            <person name="Enrico T."/>
            <person name="Nicola S."/>
        </authorList>
    </citation>
    <scope>NUCLEOTIDE SEQUENCE [LARGE SCALE GENOMIC DNA]</scope>
    <source>
        <strain evidence="2 3">DSM 44572</strain>
    </source>
</reference>
<evidence type="ECO:0000256" key="1">
    <source>
        <dbReference type="SAM" id="Phobius"/>
    </source>
</evidence>
<feature type="transmembrane region" description="Helical" evidence="1">
    <location>
        <begin position="62"/>
        <end position="81"/>
    </location>
</feature>
<keyword evidence="1" id="KW-0812">Transmembrane</keyword>
<name>A0A1X1Z8L7_9MYCO</name>
<accession>A0A1X1Z8L7</accession>
<feature type="transmembrane region" description="Helical" evidence="1">
    <location>
        <begin position="93"/>
        <end position="114"/>
    </location>
</feature>
<evidence type="ECO:0008006" key="4">
    <source>
        <dbReference type="Google" id="ProtNLM"/>
    </source>
</evidence>
<evidence type="ECO:0000313" key="3">
    <source>
        <dbReference type="Proteomes" id="UP000193529"/>
    </source>
</evidence>